<dbReference type="PANTHER" id="PTHR22807:SF61">
    <property type="entry name" value="NOL1_NOP2_SUN FAMILY PROTEIN _ ANTITERMINATION NUSB DOMAIN-CONTAINING PROTEIN"/>
    <property type="match status" value="1"/>
</dbReference>
<dbReference type="Pfam" id="PF01029">
    <property type="entry name" value="NusB"/>
    <property type="match status" value="1"/>
</dbReference>
<keyword evidence="2 5" id="KW-0808">Transferase</keyword>
<comment type="caution">
    <text evidence="7">The sequence shown here is derived from an EMBL/GenBank/DDBJ whole genome shotgun (WGS) entry which is preliminary data.</text>
</comment>
<protein>
    <submittedName>
        <fullName evidence="7">Transcription antitermination factor NusB</fullName>
    </submittedName>
</protein>
<dbReference type="CDD" id="cd02440">
    <property type="entry name" value="AdoMet_MTases"/>
    <property type="match status" value="1"/>
</dbReference>
<sequence length="431" mass="46062">MPNADPRRLALDVIQPVIHQGAGLEESFAGHPRLAALSARDRAFARHLVATTLRRLGEIDAVLDTFLERPLTGKRARGQDLLRLGAAQLLFLDTPPHAAVATSVTLARAVGLDGLAGLVNAVLRRVAQEGKARLEALDADRLTLPPWLWDRLAAAFGEPSVRALAAVQRQEPPLDLSLRRPEEASEWAERLSATVLPGNSLRLQAGSGEIRRLAGYDEGAWWVQDVAAALPVRLLAPQAGETIADLCAAPGGKTLQLAAAGAETFAIELHARRLALIQDNLMRTGLSAACVQGDAAKWKAPKPLDAVLLDAPCSATGTLRRHPDVALHRSEKELGALTKLQSRLLRHAVDQLRPGGRLVYAVCSLLPEEGPERIAALLASGAPVTVEPAAPQDFGLPTEAASPEGGLRTLPGFWAERGGMDGFYACRFRRL</sequence>
<name>A0ABT5YI98_9PROT</name>
<dbReference type="Pfam" id="PF01189">
    <property type="entry name" value="Methyltr_RsmB-F"/>
    <property type="match status" value="1"/>
</dbReference>
<gene>
    <name evidence="7" type="ORF">P2G67_00885</name>
</gene>
<dbReference type="InterPro" id="IPR049560">
    <property type="entry name" value="MeTrfase_RsmB-F_NOP2_cat"/>
</dbReference>
<proteinExistence type="inferred from homology"/>
<dbReference type="EMBL" id="JARHUD010000001">
    <property type="protein sequence ID" value="MDF2094525.1"/>
    <property type="molecule type" value="Genomic_DNA"/>
</dbReference>
<evidence type="ECO:0000256" key="1">
    <source>
        <dbReference type="ARBA" id="ARBA00022603"/>
    </source>
</evidence>
<feature type="active site" description="Nucleophile" evidence="5">
    <location>
        <position position="363"/>
    </location>
</feature>
<dbReference type="RefSeq" id="WP_275819110.1">
    <property type="nucleotide sequence ID" value="NZ_JARHUD010000001.1"/>
</dbReference>
<dbReference type="Proteomes" id="UP001215503">
    <property type="component" value="Unassembled WGS sequence"/>
</dbReference>
<dbReference type="InterPro" id="IPR001678">
    <property type="entry name" value="MeTrfase_RsmB-F_NOP2_dom"/>
</dbReference>
<dbReference type="InterPro" id="IPR035926">
    <property type="entry name" value="NusB-like_sf"/>
</dbReference>
<accession>A0ABT5YI98</accession>
<dbReference type="Gene3D" id="3.40.50.150">
    <property type="entry name" value="Vaccinia Virus protein VP39"/>
    <property type="match status" value="1"/>
</dbReference>
<keyword evidence="3 5" id="KW-0949">S-adenosyl-L-methionine</keyword>
<feature type="binding site" evidence="5">
    <location>
        <position position="268"/>
    </location>
    <ligand>
        <name>S-adenosyl-L-methionine</name>
        <dbReference type="ChEBI" id="CHEBI:59789"/>
    </ligand>
</feature>
<evidence type="ECO:0000256" key="2">
    <source>
        <dbReference type="ARBA" id="ARBA00022679"/>
    </source>
</evidence>
<evidence type="ECO:0000313" key="7">
    <source>
        <dbReference type="EMBL" id="MDF2094525.1"/>
    </source>
</evidence>
<evidence type="ECO:0000259" key="6">
    <source>
        <dbReference type="PROSITE" id="PS51686"/>
    </source>
</evidence>
<keyword evidence="8" id="KW-1185">Reference proteome</keyword>
<keyword evidence="4 5" id="KW-0694">RNA-binding</keyword>
<feature type="binding site" evidence="5">
    <location>
        <begin position="247"/>
        <end position="253"/>
    </location>
    <ligand>
        <name>S-adenosyl-L-methionine</name>
        <dbReference type="ChEBI" id="CHEBI:59789"/>
    </ligand>
</feature>
<organism evidence="7 8">
    <name type="scientific">Aquibaculum arenosum</name>
    <dbReference type="NCBI Taxonomy" id="3032591"/>
    <lineage>
        <taxon>Bacteria</taxon>
        <taxon>Pseudomonadati</taxon>
        <taxon>Pseudomonadota</taxon>
        <taxon>Alphaproteobacteria</taxon>
        <taxon>Rhodospirillales</taxon>
        <taxon>Rhodovibrionaceae</taxon>
        <taxon>Aquibaculum</taxon>
    </lineage>
</organism>
<evidence type="ECO:0000256" key="5">
    <source>
        <dbReference type="PROSITE-ProRule" id="PRU01023"/>
    </source>
</evidence>
<dbReference type="PANTHER" id="PTHR22807">
    <property type="entry name" value="NOP2 YEAST -RELATED NOL1/NOP2/FMU SUN DOMAIN-CONTAINING"/>
    <property type="match status" value="1"/>
</dbReference>
<feature type="binding site" evidence="5">
    <location>
        <position position="294"/>
    </location>
    <ligand>
        <name>S-adenosyl-L-methionine</name>
        <dbReference type="ChEBI" id="CHEBI:59789"/>
    </ligand>
</feature>
<dbReference type="SUPFAM" id="SSF53335">
    <property type="entry name" value="S-adenosyl-L-methionine-dependent methyltransferases"/>
    <property type="match status" value="1"/>
</dbReference>
<keyword evidence="1 5" id="KW-0489">Methyltransferase</keyword>
<dbReference type="PROSITE" id="PS51686">
    <property type="entry name" value="SAM_MT_RSMB_NOP"/>
    <property type="match status" value="1"/>
</dbReference>
<dbReference type="Gene3D" id="1.10.940.10">
    <property type="entry name" value="NusB-like"/>
    <property type="match status" value="1"/>
</dbReference>
<evidence type="ECO:0000256" key="4">
    <source>
        <dbReference type="ARBA" id="ARBA00022884"/>
    </source>
</evidence>
<dbReference type="InterPro" id="IPR006027">
    <property type="entry name" value="NusB_RsmB_TIM44"/>
</dbReference>
<dbReference type="InterPro" id="IPR023267">
    <property type="entry name" value="RCMT"/>
</dbReference>
<dbReference type="InterPro" id="IPR029063">
    <property type="entry name" value="SAM-dependent_MTases_sf"/>
</dbReference>
<feature type="domain" description="SAM-dependent MTase RsmB/NOP-type" evidence="6">
    <location>
        <begin position="149"/>
        <end position="431"/>
    </location>
</feature>
<evidence type="ECO:0000313" key="8">
    <source>
        <dbReference type="Proteomes" id="UP001215503"/>
    </source>
</evidence>
<feature type="binding site" evidence="5">
    <location>
        <position position="310"/>
    </location>
    <ligand>
        <name>S-adenosyl-L-methionine</name>
        <dbReference type="ChEBI" id="CHEBI:59789"/>
    </ligand>
</feature>
<dbReference type="SUPFAM" id="SSF48013">
    <property type="entry name" value="NusB-like"/>
    <property type="match status" value="1"/>
</dbReference>
<comment type="similarity">
    <text evidence="5">Belongs to the class I-like SAM-binding methyltransferase superfamily. RsmB/NOP family.</text>
</comment>
<evidence type="ECO:0000256" key="3">
    <source>
        <dbReference type="ARBA" id="ARBA00022691"/>
    </source>
</evidence>
<reference evidence="7 8" key="1">
    <citation type="submission" date="2023-03" db="EMBL/GenBank/DDBJ databases">
        <title>Fodinicurvata sp. CAU 1616 isolated from sea sendiment.</title>
        <authorList>
            <person name="Kim W."/>
        </authorList>
    </citation>
    <scope>NUCLEOTIDE SEQUENCE [LARGE SCALE GENOMIC DNA]</scope>
    <source>
        <strain evidence="7 8">CAU 1616</strain>
    </source>
</reference>
<dbReference type="PRINTS" id="PR02008">
    <property type="entry name" value="RCMTFAMILY"/>
</dbReference>